<dbReference type="SUPFAM" id="SSF53850">
    <property type="entry name" value="Periplasmic binding protein-like II"/>
    <property type="match status" value="1"/>
</dbReference>
<dbReference type="EMBL" id="JAVDXU010000001">
    <property type="protein sequence ID" value="MDR7269798.1"/>
    <property type="molecule type" value="Genomic_DNA"/>
</dbReference>
<reference evidence="1 2" key="1">
    <citation type="submission" date="2023-07" db="EMBL/GenBank/DDBJ databases">
        <title>Sorghum-associated microbial communities from plants grown in Nebraska, USA.</title>
        <authorList>
            <person name="Schachtman D."/>
        </authorList>
    </citation>
    <scope>NUCLEOTIDE SEQUENCE [LARGE SCALE GENOMIC DNA]</scope>
    <source>
        <strain evidence="1 2">BE314</strain>
    </source>
</reference>
<evidence type="ECO:0000313" key="1">
    <source>
        <dbReference type="EMBL" id="MDR7269798.1"/>
    </source>
</evidence>
<protein>
    <recommendedName>
        <fullName evidence="3">Solute-binding protein family 3/N-terminal domain-containing protein</fullName>
    </recommendedName>
</protein>
<dbReference type="Proteomes" id="UP001180453">
    <property type="component" value="Unassembled WGS sequence"/>
</dbReference>
<name>A0ABU1YLQ9_ROSSA</name>
<keyword evidence="2" id="KW-1185">Reference proteome</keyword>
<accession>A0ABU1YLQ9</accession>
<evidence type="ECO:0000313" key="2">
    <source>
        <dbReference type="Proteomes" id="UP001180453"/>
    </source>
</evidence>
<proteinExistence type="predicted"/>
<evidence type="ECO:0008006" key="3">
    <source>
        <dbReference type="Google" id="ProtNLM"/>
    </source>
</evidence>
<sequence>MQRARFLASLLAAGVAPWVRGEPAGLRFIYPNVNGLGEAGFGFRALALALQKWGRPFELKMAPDPTNIPRSLRALERGELSVMDLGSSAAMEQRFLPIHLPIDRGLSGWRLLVIRADAVARFATVQRLEELALLRAGQGSDWPDVQLLRGASLPVVTADRLDLLFRLLQAGRFDYLPLGLNEAHGFVRQHQALAPDAVIEPHLALVYPFARLFFVRRGDEARRAAIAEGLGQAFEDGSFQAMFATDPVAHGALARARLAERRVLQIANPDLSDATRAIPARYFVRP</sequence>
<organism evidence="1 2">
    <name type="scientific">Roseateles saccharophilus</name>
    <name type="common">Pseudomonas saccharophila</name>
    <dbReference type="NCBI Taxonomy" id="304"/>
    <lineage>
        <taxon>Bacteria</taxon>
        <taxon>Pseudomonadati</taxon>
        <taxon>Pseudomonadota</taxon>
        <taxon>Betaproteobacteria</taxon>
        <taxon>Burkholderiales</taxon>
        <taxon>Sphaerotilaceae</taxon>
        <taxon>Roseateles</taxon>
    </lineage>
</organism>
<comment type="caution">
    <text evidence="1">The sequence shown here is derived from an EMBL/GenBank/DDBJ whole genome shotgun (WGS) entry which is preliminary data.</text>
</comment>
<dbReference type="RefSeq" id="WP_310264921.1">
    <property type="nucleotide sequence ID" value="NZ_JAVDXU010000001.1"/>
</dbReference>
<gene>
    <name evidence="1" type="ORF">J2X20_002427</name>
</gene>